<accession>A0A9P8L7B4</accession>
<sequence length="105" mass="11972">MRNSRLVLKILRITKAASIPVTEKFKDSKTLYHEITKLIQQAKNLRTFSENYREQLVETKQALQCSKTAGSMPVSSEGRRSTKLPDPLLFNGSIKDGVTYDNWLV</sequence>
<name>A0A9P8L7B4_9PEZI</name>
<proteinExistence type="predicted"/>
<reference evidence="1" key="1">
    <citation type="submission" date="2021-03" db="EMBL/GenBank/DDBJ databases">
        <title>Comparative genomics and phylogenomic investigation of the class Geoglossomycetes provide insights into ecological specialization and systematics.</title>
        <authorList>
            <person name="Melie T."/>
            <person name="Pirro S."/>
            <person name="Miller A.N."/>
            <person name="Quandt A."/>
        </authorList>
    </citation>
    <scope>NUCLEOTIDE SEQUENCE</scope>
    <source>
        <strain evidence="1">CAQ_001_2017</strain>
    </source>
</reference>
<dbReference type="Proteomes" id="UP000750711">
    <property type="component" value="Unassembled WGS sequence"/>
</dbReference>
<comment type="caution">
    <text evidence="1">The sequence shown here is derived from an EMBL/GenBank/DDBJ whole genome shotgun (WGS) entry which is preliminary data.</text>
</comment>
<dbReference type="AlphaFoldDB" id="A0A9P8L7B4"/>
<protein>
    <submittedName>
        <fullName evidence="1">Uncharacterized protein</fullName>
    </submittedName>
</protein>
<organism evidence="1 2">
    <name type="scientific">Trichoglossum hirsutum</name>
    <dbReference type="NCBI Taxonomy" id="265104"/>
    <lineage>
        <taxon>Eukaryota</taxon>
        <taxon>Fungi</taxon>
        <taxon>Dikarya</taxon>
        <taxon>Ascomycota</taxon>
        <taxon>Pezizomycotina</taxon>
        <taxon>Geoglossomycetes</taxon>
        <taxon>Geoglossales</taxon>
        <taxon>Geoglossaceae</taxon>
        <taxon>Trichoglossum</taxon>
    </lineage>
</organism>
<evidence type="ECO:0000313" key="1">
    <source>
        <dbReference type="EMBL" id="KAH0548221.1"/>
    </source>
</evidence>
<gene>
    <name evidence="1" type="ORF">GP486_008067</name>
</gene>
<keyword evidence="2" id="KW-1185">Reference proteome</keyword>
<dbReference type="EMBL" id="JAGHQM010002720">
    <property type="protein sequence ID" value="KAH0548221.1"/>
    <property type="molecule type" value="Genomic_DNA"/>
</dbReference>
<evidence type="ECO:0000313" key="2">
    <source>
        <dbReference type="Proteomes" id="UP000750711"/>
    </source>
</evidence>